<dbReference type="GO" id="GO:0016020">
    <property type="term" value="C:membrane"/>
    <property type="evidence" value="ECO:0007669"/>
    <property type="project" value="TreeGrafter"/>
</dbReference>
<keyword evidence="2" id="KW-0472">Membrane</keyword>
<feature type="transmembrane region" description="Helical" evidence="2">
    <location>
        <begin position="189"/>
        <end position="212"/>
    </location>
</feature>
<dbReference type="PANTHER" id="PTHR31145:SF6">
    <property type="entry name" value="INTEGRAL MEMBRANE PROTEIN (AFU_ORTHOLOGUE AFUA_7G01610)"/>
    <property type="match status" value="1"/>
</dbReference>
<feature type="compositionally biased region" description="Polar residues" evidence="1">
    <location>
        <begin position="744"/>
        <end position="754"/>
    </location>
</feature>
<feature type="compositionally biased region" description="Polar residues" evidence="1">
    <location>
        <begin position="776"/>
        <end position="786"/>
    </location>
</feature>
<name>I4YFU9_WALMC</name>
<dbReference type="GeneID" id="18471328"/>
<feature type="transmembrane region" description="Helical" evidence="2">
    <location>
        <begin position="534"/>
        <end position="554"/>
    </location>
</feature>
<accession>I4YFU9</accession>
<evidence type="ECO:0000256" key="2">
    <source>
        <dbReference type="SAM" id="Phobius"/>
    </source>
</evidence>
<dbReference type="STRING" id="671144.I4YFU9"/>
<sequence>MNSLRLLLISTLLYTLSLAQPQSAPFSNCQSGYQQSPDERRINISNVYTQLDKSAISTEHIAVGQNILRTILIGDLNDPLTATNSSTDRLATLLVHSRALSFELYDQPLSLCDHVLGANSSSNEPACPAPEGRIAIGVATPLPDPAKFNNHPYALTTLVNTLRLLDASDPATELACVDVPFTPYYPDGWFYELIFWIPISIAIAFFVVQSIARISTAYRKAKSTKFVRTWAGRQRLETSVIGGISGQMFSTTPGLLRFVSPSVGNIILHTQWCAVLGMIAVNWPSFAYPFFNQFVWSSLLFNVSLTTSDHVDPLATEELSIPSPFDTLLFENSTSPLYLNRDAPNNLLDNGDVSHAAGLDSLAQVIGLKKDDLFGCSVALALAIAAVLIVVSLLLWTIDSMGMLLWKRHANKGREDRSLVNRLSMTNTASDVSVLGNGNFNRHKSEQDLTLPQTNDSSTFKRFQTKYSNNNNNARSGFRRAIWEMRLGGASGGFHWKLLQGNLLRLLLLFHFPVIILSVYQLSLNNDGATKVSLAFAALALVFLGLAFPIYVLIRVSRTPTLKLYDATRTILALGPLYSVFRPGSHLFWAFFFTQNLIEGIVIGAAQASGTAQSVIILVVEAAGLLMMTVWSPWGYGAQMGLLTFLNSVARVITSALLIVLCPAVNINYVAAGWVTYVIFVIQGLVFATALVIILTKILEGLLRLFAGLPFTEDAPTHQSGLMGAISSIGKKKKNIMDRGAANSAVSNTTSTQAMLDRHSELDTPQKPYAKKGTPSDYSLSFNTAPSHMRETDDDYIMSAWRPTTAFEDSNSSDETHGNYLQRAIDSDSEDSHHRVDDEEALRGGDSPDNRTSTPLVPPNLPNSSFITSNDTLHSSQNIQSSQNNEIHSVHSNDTIDTSKRVRTRSFSAVVEVFGEQPKNYQPAEYKNVDENDHHSEVVEGIGEAK</sequence>
<evidence type="ECO:0000313" key="5">
    <source>
        <dbReference type="EMBL" id="EIM22841.1"/>
    </source>
</evidence>
<organism evidence="5 6">
    <name type="scientific">Wallemia mellicola (strain ATCC MYA-4683 / CBS 633.66)</name>
    <name type="common">Wallemia sebi (CBS 633.66)</name>
    <dbReference type="NCBI Taxonomy" id="671144"/>
    <lineage>
        <taxon>Eukaryota</taxon>
        <taxon>Fungi</taxon>
        <taxon>Dikarya</taxon>
        <taxon>Basidiomycota</taxon>
        <taxon>Wallemiomycotina</taxon>
        <taxon>Wallemiomycetes</taxon>
        <taxon>Wallemiales</taxon>
        <taxon>Wallemiaceae</taxon>
        <taxon>Wallemia</taxon>
    </lineage>
</organism>
<dbReference type="InterPro" id="IPR010308">
    <property type="entry name" value="TRP_C"/>
</dbReference>
<dbReference type="InParanoid" id="I4YFU9"/>
<protein>
    <recommendedName>
        <fullName evidence="4">TRP C-terminal domain-containing protein</fullName>
    </recommendedName>
</protein>
<feature type="transmembrane region" description="Helical" evidence="2">
    <location>
        <begin position="674"/>
        <end position="695"/>
    </location>
</feature>
<feature type="transmembrane region" description="Helical" evidence="2">
    <location>
        <begin position="587"/>
        <end position="609"/>
    </location>
</feature>
<evidence type="ECO:0000256" key="3">
    <source>
        <dbReference type="SAM" id="SignalP"/>
    </source>
</evidence>
<keyword evidence="2" id="KW-0812">Transmembrane</keyword>
<dbReference type="Proteomes" id="UP000005242">
    <property type="component" value="Unassembled WGS sequence"/>
</dbReference>
<feature type="region of interest" description="Disordered" evidence="1">
    <location>
        <begin position="922"/>
        <end position="946"/>
    </location>
</feature>
<feature type="transmembrane region" description="Helical" evidence="2">
    <location>
        <begin position="378"/>
        <end position="398"/>
    </location>
</feature>
<feature type="transmembrane region" description="Helical" evidence="2">
    <location>
        <begin position="503"/>
        <end position="522"/>
    </location>
</feature>
<dbReference type="OMA" id="TSVWLPW"/>
<dbReference type="PANTHER" id="PTHR31145">
    <property type="entry name" value="INTEGRAL MEMBRANE PROTEIN (AFU_ORTHOLOGUE AFUA_7G01610)"/>
    <property type="match status" value="1"/>
</dbReference>
<dbReference type="RefSeq" id="XP_006956893.1">
    <property type="nucleotide sequence ID" value="XM_006956831.1"/>
</dbReference>
<feature type="region of interest" description="Disordered" evidence="1">
    <location>
        <begin position="740"/>
        <end position="786"/>
    </location>
</feature>
<reference evidence="5 6" key="1">
    <citation type="journal article" date="2012" name="Fungal Genet. Biol.">
        <title>The genome of the xerotolerant mold Wallemia sebi reveals adaptations to osmotic stress and suggests cryptic sexual reproduction.</title>
        <authorList>
            <person name="Padamsee M."/>
            <person name="Kumar T.K.A."/>
            <person name="Riley R."/>
            <person name="Binder M."/>
            <person name="Boyd A."/>
            <person name="Calvo A.M."/>
            <person name="Furukawa K."/>
            <person name="Hesse C."/>
            <person name="Hohmann S."/>
            <person name="James T.Y."/>
            <person name="LaButti K."/>
            <person name="Lapidus A."/>
            <person name="Lindquist E."/>
            <person name="Lucas S."/>
            <person name="Miller K."/>
            <person name="Shantappa S."/>
            <person name="Grigoriev I.V."/>
            <person name="Hibbett D.S."/>
            <person name="McLaughlin D.J."/>
            <person name="Spatafora J.W."/>
            <person name="Aime M.C."/>
        </authorList>
    </citation>
    <scope>NUCLEOTIDE SEQUENCE [LARGE SCALE GENOMIC DNA]</scope>
    <source>
        <strain evidence="6">ATCC MYA-4683 / CBS 633.66</strain>
    </source>
</reference>
<keyword evidence="6" id="KW-1185">Reference proteome</keyword>
<dbReference type="HOGENOM" id="CLU_007074_0_0_1"/>
<dbReference type="OrthoDB" id="5312224at2759"/>
<evidence type="ECO:0000313" key="6">
    <source>
        <dbReference type="Proteomes" id="UP000005242"/>
    </source>
</evidence>
<feature type="transmembrane region" description="Helical" evidence="2">
    <location>
        <begin position="615"/>
        <end position="636"/>
    </location>
</feature>
<dbReference type="Pfam" id="PF06011">
    <property type="entry name" value="TRP"/>
    <property type="match status" value="2"/>
</dbReference>
<dbReference type="AlphaFoldDB" id="I4YFU9"/>
<feature type="region of interest" description="Disordered" evidence="1">
    <location>
        <begin position="824"/>
        <end position="862"/>
    </location>
</feature>
<feature type="signal peptide" evidence="3">
    <location>
        <begin position="1"/>
        <end position="19"/>
    </location>
</feature>
<feature type="domain" description="TRP C-terminal" evidence="4">
    <location>
        <begin position="255"/>
        <end position="395"/>
    </location>
</feature>
<dbReference type="InterPro" id="IPR040241">
    <property type="entry name" value="TRP_Flc/Pkd2-like"/>
</dbReference>
<feature type="compositionally biased region" description="Basic and acidic residues" evidence="1">
    <location>
        <begin position="830"/>
        <end position="849"/>
    </location>
</feature>
<evidence type="ECO:0000259" key="4">
    <source>
        <dbReference type="Pfam" id="PF06011"/>
    </source>
</evidence>
<feature type="compositionally biased region" description="Basic and acidic residues" evidence="1">
    <location>
        <begin position="927"/>
        <end position="946"/>
    </location>
</feature>
<feature type="transmembrane region" description="Helical" evidence="2">
    <location>
        <begin position="648"/>
        <end position="668"/>
    </location>
</feature>
<keyword evidence="3" id="KW-0732">Signal</keyword>
<feature type="domain" description="TRP C-terminal" evidence="4">
    <location>
        <begin position="496"/>
        <end position="697"/>
    </location>
</feature>
<dbReference type="KEGG" id="wse:WALSEDRAFT_31558"/>
<keyword evidence="2" id="KW-1133">Transmembrane helix</keyword>
<proteinExistence type="predicted"/>
<dbReference type="EMBL" id="JH668226">
    <property type="protein sequence ID" value="EIM22841.1"/>
    <property type="molecule type" value="Genomic_DNA"/>
</dbReference>
<gene>
    <name evidence="5" type="ORF">WALSEDRAFT_31558</name>
</gene>
<dbReference type="eggNOG" id="ENOG502R2RV">
    <property type="taxonomic scope" value="Eukaryota"/>
</dbReference>
<dbReference type="GO" id="GO:0055085">
    <property type="term" value="P:transmembrane transport"/>
    <property type="evidence" value="ECO:0007669"/>
    <property type="project" value="TreeGrafter"/>
</dbReference>
<evidence type="ECO:0000256" key="1">
    <source>
        <dbReference type="SAM" id="MobiDB-lite"/>
    </source>
</evidence>
<feature type="chain" id="PRO_5003697767" description="TRP C-terminal domain-containing protein" evidence="3">
    <location>
        <begin position="20"/>
        <end position="946"/>
    </location>
</feature>